<proteinExistence type="predicted"/>
<accession>A0A6B0YWR6</accession>
<dbReference type="SUPFAM" id="SSF50129">
    <property type="entry name" value="GroES-like"/>
    <property type="match status" value="1"/>
</dbReference>
<dbReference type="SUPFAM" id="SSF51735">
    <property type="entry name" value="NAD(P)-binding Rossmann-fold domains"/>
    <property type="match status" value="1"/>
</dbReference>
<comment type="caution">
    <text evidence="5">The sequence shown here is derived from an EMBL/GenBank/DDBJ whole genome shotgun (WGS) entry which is preliminary data.</text>
</comment>
<evidence type="ECO:0000259" key="3">
    <source>
        <dbReference type="Pfam" id="PF00107"/>
    </source>
</evidence>
<dbReference type="InterPro" id="IPR013154">
    <property type="entry name" value="ADH-like_N"/>
</dbReference>
<dbReference type="InterPro" id="IPR036291">
    <property type="entry name" value="NAD(P)-bd_dom_sf"/>
</dbReference>
<sequence length="339" mass="36673">MQTVILEKPGSLHLTETAPPAEPGPDEALVRVHRVGICGTDLHAFRGRQPYFSYPRILGHELGVEIVSLDPDTESNLRAGDRCAVEPYLNCGACSACRRGRINCCSHLRVLGVHTDGGMRELITVPIDKLHRSKTLPLEHLALVETLCIGAHAADRANLEPEQSTLVIGAGPIGLTAVAFARLAGAEVAVMEIDENRMRFVQENLGVEHLIDGRGDAEAQLRAVFGGDLPLTVFDATGNARSMMNALGLIEQGGSVVFISLVQDDITFPDPEFHRRETTLISSRNATSADFARVVQTLETGAIDLGPWLTHSAPPDELVGEFAGWTQPENQVVKAMLHF</sequence>
<dbReference type="EMBL" id="VXRG01000103">
    <property type="protein sequence ID" value="MXY94192.1"/>
    <property type="molecule type" value="Genomic_DNA"/>
</dbReference>
<dbReference type="PANTHER" id="PTHR43401">
    <property type="entry name" value="L-THREONINE 3-DEHYDROGENASE"/>
    <property type="match status" value="1"/>
</dbReference>
<dbReference type="Gene3D" id="3.90.180.10">
    <property type="entry name" value="Medium-chain alcohol dehydrogenases, catalytic domain"/>
    <property type="match status" value="1"/>
</dbReference>
<name>A0A6B0YWR6_9CHLR</name>
<evidence type="ECO:0000256" key="1">
    <source>
        <dbReference type="ARBA" id="ARBA00023002"/>
    </source>
</evidence>
<evidence type="ECO:0000256" key="2">
    <source>
        <dbReference type="SAM" id="MobiDB-lite"/>
    </source>
</evidence>
<dbReference type="Gene3D" id="3.40.50.720">
    <property type="entry name" value="NAD(P)-binding Rossmann-like Domain"/>
    <property type="match status" value="1"/>
</dbReference>
<feature type="domain" description="Alcohol dehydrogenase-like C-terminal" evidence="3">
    <location>
        <begin position="172"/>
        <end position="299"/>
    </location>
</feature>
<dbReference type="InterPro" id="IPR011032">
    <property type="entry name" value="GroES-like_sf"/>
</dbReference>
<dbReference type="AlphaFoldDB" id="A0A6B0YWR6"/>
<dbReference type="InterPro" id="IPR013149">
    <property type="entry name" value="ADH-like_C"/>
</dbReference>
<organism evidence="5">
    <name type="scientific">Caldilineaceae bacterium SB0664_bin_27</name>
    <dbReference type="NCBI Taxonomy" id="2605260"/>
    <lineage>
        <taxon>Bacteria</taxon>
        <taxon>Bacillati</taxon>
        <taxon>Chloroflexota</taxon>
        <taxon>Caldilineae</taxon>
        <taxon>Caldilineales</taxon>
        <taxon>Caldilineaceae</taxon>
    </lineage>
</organism>
<dbReference type="Pfam" id="PF08240">
    <property type="entry name" value="ADH_N"/>
    <property type="match status" value="1"/>
</dbReference>
<protein>
    <submittedName>
        <fullName evidence="5">Zinc-binding alcohol dehydrogenase family protein</fullName>
    </submittedName>
</protein>
<keyword evidence="1" id="KW-0560">Oxidoreductase</keyword>
<dbReference type="Pfam" id="PF00107">
    <property type="entry name" value="ADH_zinc_N"/>
    <property type="match status" value="1"/>
</dbReference>
<dbReference type="PANTHER" id="PTHR43401:SF3">
    <property type="entry name" value="L-GALACTONATE-5-DEHYDROGENASE"/>
    <property type="match status" value="1"/>
</dbReference>
<feature type="domain" description="Alcohol dehydrogenase-like N-terminal" evidence="4">
    <location>
        <begin position="24"/>
        <end position="132"/>
    </location>
</feature>
<evidence type="ECO:0000313" key="5">
    <source>
        <dbReference type="EMBL" id="MXY94192.1"/>
    </source>
</evidence>
<dbReference type="InterPro" id="IPR050129">
    <property type="entry name" value="Zn_alcohol_dh"/>
</dbReference>
<dbReference type="GO" id="GO:0016491">
    <property type="term" value="F:oxidoreductase activity"/>
    <property type="evidence" value="ECO:0007669"/>
    <property type="project" value="UniProtKB-KW"/>
</dbReference>
<feature type="region of interest" description="Disordered" evidence="2">
    <location>
        <begin position="1"/>
        <end position="24"/>
    </location>
</feature>
<evidence type="ECO:0000259" key="4">
    <source>
        <dbReference type="Pfam" id="PF08240"/>
    </source>
</evidence>
<dbReference type="CDD" id="cd08261">
    <property type="entry name" value="Zn_ADH7"/>
    <property type="match status" value="1"/>
</dbReference>
<gene>
    <name evidence="5" type="ORF">F4Y42_12185</name>
</gene>
<reference evidence="5" key="1">
    <citation type="submission" date="2019-09" db="EMBL/GenBank/DDBJ databases">
        <title>Characterisation of the sponge microbiome using genome-centric metagenomics.</title>
        <authorList>
            <person name="Engelberts J.P."/>
            <person name="Robbins S.J."/>
            <person name="De Goeij J.M."/>
            <person name="Aranda M."/>
            <person name="Bell S.C."/>
            <person name="Webster N.S."/>
        </authorList>
    </citation>
    <scope>NUCLEOTIDE SEQUENCE</scope>
    <source>
        <strain evidence="5">SB0664_bin_27</strain>
    </source>
</reference>